<reference evidence="5 6" key="1">
    <citation type="submission" date="2020-07" db="EMBL/GenBank/DDBJ databases">
        <title>Sequencing the genomes of 1000 actinobacteria strains.</title>
        <authorList>
            <person name="Klenk H.-P."/>
        </authorList>
    </citation>
    <scope>NUCLEOTIDE SEQUENCE [LARGE SCALE GENOMIC DNA]</scope>
    <source>
        <strain evidence="5 6">DSM 24723</strain>
    </source>
</reference>
<evidence type="ECO:0000256" key="1">
    <source>
        <dbReference type="ARBA" id="ARBA00023125"/>
    </source>
</evidence>
<dbReference type="InterPro" id="IPR001647">
    <property type="entry name" value="HTH_TetR"/>
</dbReference>
<dbReference type="PANTHER" id="PTHR30055">
    <property type="entry name" value="HTH-TYPE TRANSCRIPTIONAL REGULATOR RUTR"/>
    <property type="match status" value="1"/>
</dbReference>
<proteinExistence type="predicted"/>
<dbReference type="PROSITE" id="PS50977">
    <property type="entry name" value="HTH_TETR_2"/>
    <property type="match status" value="1"/>
</dbReference>
<dbReference type="RefSeq" id="WP_179463086.1">
    <property type="nucleotide sequence ID" value="NZ_JACBZX010000001.1"/>
</dbReference>
<evidence type="ECO:0000256" key="3">
    <source>
        <dbReference type="SAM" id="MobiDB-lite"/>
    </source>
</evidence>
<dbReference type="Gene3D" id="1.10.357.10">
    <property type="entry name" value="Tetracycline Repressor, domain 2"/>
    <property type="match status" value="1"/>
</dbReference>
<keyword evidence="6" id="KW-1185">Reference proteome</keyword>
<feature type="domain" description="HTH tetR-type" evidence="4">
    <location>
        <begin position="17"/>
        <end position="77"/>
    </location>
</feature>
<feature type="DNA-binding region" description="H-T-H motif" evidence="2">
    <location>
        <begin position="40"/>
        <end position="59"/>
    </location>
</feature>
<dbReference type="SUPFAM" id="SSF46689">
    <property type="entry name" value="Homeodomain-like"/>
    <property type="match status" value="1"/>
</dbReference>
<dbReference type="Proteomes" id="UP000592181">
    <property type="component" value="Unassembled WGS sequence"/>
</dbReference>
<dbReference type="EMBL" id="JACBZX010000001">
    <property type="protein sequence ID" value="NYG37768.1"/>
    <property type="molecule type" value="Genomic_DNA"/>
</dbReference>
<dbReference type="InterPro" id="IPR009057">
    <property type="entry name" value="Homeodomain-like_sf"/>
</dbReference>
<dbReference type="Pfam" id="PF00440">
    <property type="entry name" value="TetR_N"/>
    <property type="match status" value="1"/>
</dbReference>
<dbReference type="GO" id="GO:0000976">
    <property type="term" value="F:transcription cis-regulatory region binding"/>
    <property type="evidence" value="ECO:0007669"/>
    <property type="project" value="TreeGrafter"/>
</dbReference>
<dbReference type="GO" id="GO:0003700">
    <property type="term" value="F:DNA-binding transcription factor activity"/>
    <property type="evidence" value="ECO:0007669"/>
    <property type="project" value="TreeGrafter"/>
</dbReference>
<evidence type="ECO:0000313" key="6">
    <source>
        <dbReference type="Proteomes" id="UP000592181"/>
    </source>
</evidence>
<organism evidence="5 6">
    <name type="scientific">Janibacter alkaliphilus</name>
    <dbReference type="NCBI Taxonomy" id="1069963"/>
    <lineage>
        <taxon>Bacteria</taxon>
        <taxon>Bacillati</taxon>
        <taxon>Actinomycetota</taxon>
        <taxon>Actinomycetes</taxon>
        <taxon>Micrococcales</taxon>
        <taxon>Intrasporangiaceae</taxon>
        <taxon>Janibacter</taxon>
    </lineage>
</organism>
<comment type="caution">
    <text evidence="5">The sequence shown here is derived from an EMBL/GenBank/DDBJ whole genome shotgun (WGS) entry which is preliminary data.</text>
</comment>
<evidence type="ECO:0000259" key="4">
    <source>
        <dbReference type="PROSITE" id="PS50977"/>
    </source>
</evidence>
<keyword evidence="1 2" id="KW-0238">DNA-binding</keyword>
<dbReference type="PRINTS" id="PR00455">
    <property type="entry name" value="HTHTETR"/>
</dbReference>
<dbReference type="PANTHER" id="PTHR30055:SF226">
    <property type="entry name" value="HTH-TYPE TRANSCRIPTIONAL REGULATOR PKSA"/>
    <property type="match status" value="1"/>
</dbReference>
<protein>
    <submittedName>
        <fullName evidence="5">AcrR family transcriptional regulator</fullName>
    </submittedName>
</protein>
<gene>
    <name evidence="5" type="ORF">BJY28_002237</name>
</gene>
<evidence type="ECO:0000313" key="5">
    <source>
        <dbReference type="EMBL" id="NYG37768.1"/>
    </source>
</evidence>
<evidence type="ECO:0000256" key="2">
    <source>
        <dbReference type="PROSITE-ProRule" id="PRU00335"/>
    </source>
</evidence>
<name>A0A852X5R2_9MICO</name>
<dbReference type="AlphaFoldDB" id="A0A852X5R2"/>
<dbReference type="InterPro" id="IPR050109">
    <property type="entry name" value="HTH-type_TetR-like_transc_reg"/>
</dbReference>
<accession>A0A852X5R2</accession>
<sequence>MPPTTGGAAEPKQDRSRVTRQRLLEATVRCVAERGWAASTMAVIAAEAGISRGALQHHFPTREALVVAGLEHIFEERRLDLDRLTATVGAGTSSGTNDTGADETHPAESDTTETDAGRPDADGVHAVVVRLVEIYTGEHFRAALQVWSAAAADPALRETVLPLERHFARSAHAMAVAALGVDDTDPQQRALVQATLDLARGLGLGDLLTDDSRRRTHVVRAWSTQLAAALGR</sequence>
<feature type="region of interest" description="Disordered" evidence="3">
    <location>
        <begin position="89"/>
        <end position="120"/>
    </location>
</feature>